<dbReference type="EMBL" id="BPVZ01000052">
    <property type="protein sequence ID" value="GKV19208.1"/>
    <property type="molecule type" value="Genomic_DNA"/>
</dbReference>
<dbReference type="FunFam" id="1.10.600.10:FF:000007">
    <property type="entry name" value="Isoprene synthase, chloroplastic"/>
    <property type="match status" value="1"/>
</dbReference>
<keyword evidence="4" id="KW-0456">Lyase</keyword>
<dbReference type="InterPro" id="IPR026960">
    <property type="entry name" value="RVT-Znf"/>
</dbReference>
<evidence type="ECO:0000256" key="4">
    <source>
        <dbReference type="ARBA" id="ARBA00023239"/>
    </source>
</evidence>
<evidence type="ECO:0000256" key="1">
    <source>
        <dbReference type="ARBA" id="ARBA00001946"/>
    </source>
</evidence>
<dbReference type="InterPro" id="IPR001906">
    <property type="entry name" value="Terpene_synth_N"/>
</dbReference>
<comment type="cofactor">
    <cofactor evidence="1">
        <name>Mg(2+)</name>
        <dbReference type="ChEBI" id="CHEBI:18420"/>
    </cofactor>
</comment>
<dbReference type="Pfam" id="PF13966">
    <property type="entry name" value="zf-RVT"/>
    <property type="match status" value="1"/>
</dbReference>
<dbReference type="Pfam" id="PF00078">
    <property type="entry name" value="RVT_1"/>
    <property type="match status" value="1"/>
</dbReference>
<dbReference type="Proteomes" id="UP001054252">
    <property type="component" value="Unassembled WGS sequence"/>
</dbReference>
<dbReference type="InterPro" id="IPR000477">
    <property type="entry name" value="RT_dom"/>
</dbReference>
<feature type="domain" description="Reverse transcriptase" evidence="5">
    <location>
        <begin position="349"/>
        <end position="627"/>
    </location>
</feature>
<dbReference type="Pfam" id="PF03936">
    <property type="entry name" value="Terpene_synth_C"/>
    <property type="match status" value="1"/>
</dbReference>
<dbReference type="SUPFAM" id="SSF56219">
    <property type="entry name" value="DNase I-like"/>
    <property type="match status" value="1"/>
</dbReference>
<dbReference type="InterPro" id="IPR008930">
    <property type="entry name" value="Terpenoid_cyclase/PrenylTrfase"/>
</dbReference>
<evidence type="ECO:0000313" key="7">
    <source>
        <dbReference type="Proteomes" id="UP001054252"/>
    </source>
</evidence>
<sequence>MGGNWCLMGDFNAVRNEQEWNGGRNRRREMEEFDNFISECDLIDLPLIGRKFTWYQPNGTVMSRLDRFLLSEQWCINWGEVKQWGMKRTLSDHCPILLKNQIIDWGPKPFRFFDAWIGIPEFKELVSRTWRSTEITGWHGYRLKEKLKETKKALKVWSRNMLTEVDSDIQKYEDSIATMDLKAEGNPLTAEEVDLRRNSFLQLWRCQKMKESMWRQKARKTWMKDGDANTKFFHRCVKGRKRRNEIVSIQVGDKVIDQVVEIKEEVARYFEKVFTEDRWQRPHLDGIGFKKITEEENSMLLARFSEEEVKQAVWSCDCSKAPGPDGFNFRFIREMWEEIKDDMMGYVEDFYKQGKLVRGANSSFIVLIPKVINPQKIEEFRPISLIGVMYKVIAKLLANRLRVVMDKIIGESQMAFVGGRQMTDSIIIANEIIDEAKRKKKASFAFKLDFEKAYDNVCWEFLQYMMSRMGFKPKWRRWIDESLRTAEVSVLINGSNTRQVKINKGLRQGDPLSPYLFLLVAEGLNGIISSAVDRGLFEGISVGINERKWSHLQFADDTILFGKAEEENIWAAKSIMRIFELVSGLKINFGKSQLMGINVSDEWKTKMAHILNCKQGAFPCKYLGATIGGNCRSIKVWKPLIENFRKKLCSWKGRFLSLGGRITLLNSVLSNIPVFPMSTHLLPKGVILSLDKIRRNFLWGGEEGKRKTSWVCWDKVCKSKKEGGLGVKELRRFNLALLGKWWSRLARGSDGLLYRIIKEKYGSVEGHWLEWMQENSHNGSSWWRNICILDHVVHNKRGWLSDGFKVKMGDGNTVRFWKDVWIENQTLANQFPRLFLVSTGKDDRICQMGNWRQGEWKWSVQWRRSLFEWEKDNCSELQALLDNTHPVQDQKDRWEWKHGKDGEYTVKAAYNLLSSNSGRDKAWIYKRLWSSLIPTKVSAFAWQAFQDRIPTRINLIRRGIITDPNQAFCGLCGESIEDSNHLFIHCRISSSVWHKCLQWWRISVATPNTCQETFEQHQSFFKETVVRAGWDVVWLAYIWSIWMARNGKIFRNSECEVNRIFEFVQLRAFSWIKGKTYGYSFNMFEWMLEPIAADRFRQGQETELLFSPANVICIQGRGLFNEFKDSEGRFKQELSKHISGLIELYEASQLSIEGEDILDEARKFSAFHLNAGLEHLDHSKASSEEWIFALQEVAKMDFNMVQSLHKREILQVTKWWKDLSLAKELPFARDQPTKWHLVSLVCLTDPSLSDQRIELTKPISLIYIIDDIFDLYGTLEELTLFTQVVNRWDCTDMDQLPDCMKICLKALYDITNEISHKVYKQHGWNPIDSLKKTWASLFNAFLLEAKWFASGELPNPEEYLKNGVISSGVHVALVHIFFLLGEGFTHENVELLHNNPGIISSTATIFRLCDDLGSAWDENQDGQDGSYVDCYKKEHQGITAEDARKHVTQMISKAWKQLNQERLSPNQLPSSFTKASVNLARMARLLYNNDENQCLPGVEYMKSILYERRT</sequence>
<dbReference type="InterPro" id="IPR043502">
    <property type="entry name" value="DNA/RNA_pol_sf"/>
</dbReference>
<evidence type="ECO:0000256" key="3">
    <source>
        <dbReference type="ARBA" id="ARBA00022842"/>
    </source>
</evidence>
<name>A0AAV5JX11_9ROSI</name>
<keyword evidence="3" id="KW-0460">Magnesium</keyword>
<comment type="caution">
    <text evidence="6">The sequence shown here is derived from an EMBL/GenBank/DDBJ whole genome shotgun (WGS) entry which is preliminary data.</text>
</comment>
<dbReference type="SFLD" id="SFLDG01019">
    <property type="entry name" value="Terpene_Cyclase_Like_1_C_Termi"/>
    <property type="match status" value="1"/>
</dbReference>
<keyword evidence="2" id="KW-0479">Metal-binding</keyword>
<protein>
    <recommendedName>
        <fullName evidence="5">Reverse transcriptase domain-containing protein</fullName>
    </recommendedName>
</protein>
<dbReference type="PANTHER" id="PTHR31225">
    <property type="entry name" value="OS04G0344100 PROTEIN-RELATED"/>
    <property type="match status" value="1"/>
</dbReference>
<dbReference type="Gene3D" id="1.10.600.10">
    <property type="entry name" value="Farnesyl Diphosphate Synthase"/>
    <property type="match status" value="1"/>
</dbReference>
<dbReference type="GO" id="GO:0000287">
    <property type="term" value="F:magnesium ion binding"/>
    <property type="evidence" value="ECO:0007669"/>
    <property type="project" value="InterPro"/>
</dbReference>
<dbReference type="InterPro" id="IPR034741">
    <property type="entry name" value="Terpene_cyclase-like_1_C"/>
</dbReference>
<dbReference type="InterPro" id="IPR036691">
    <property type="entry name" value="Endo/exonu/phosph_ase_sf"/>
</dbReference>
<dbReference type="Gene3D" id="1.50.10.130">
    <property type="entry name" value="Terpene synthase, N-terminal domain"/>
    <property type="match status" value="1"/>
</dbReference>
<dbReference type="SUPFAM" id="SSF56672">
    <property type="entry name" value="DNA/RNA polymerases"/>
    <property type="match status" value="1"/>
</dbReference>
<evidence type="ECO:0000313" key="6">
    <source>
        <dbReference type="EMBL" id="GKV19208.1"/>
    </source>
</evidence>
<gene>
    <name evidence="6" type="ORF">SLEP1_g29497</name>
</gene>
<dbReference type="SFLD" id="SFLDS00005">
    <property type="entry name" value="Isoprenoid_Synthase_Type_I"/>
    <property type="match status" value="1"/>
</dbReference>
<dbReference type="SUPFAM" id="SSF48576">
    <property type="entry name" value="Terpenoid synthases"/>
    <property type="match status" value="1"/>
</dbReference>
<dbReference type="SUPFAM" id="SSF48239">
    <property type="entry name" value="Terpenoid cyclases/Protein prenyltransferases"/>
    <property type="match status" value="1"/>
</dbReference>
<accession>A0AAV5JX11</accession>
<organism evidence="6 7">
    <name type="scientific">Rubroshorea leprosula</name>
    <dbReference type="NCBI Taxonomy" id="152421"/>
    <lineage>
        <taxon>Eukaryota</taxon>
        <taxon>Viridiplantae</taxon>
        <taxon>Streptophyta</taxon>
        <taxon>Embryophyta</taxon>
        <taxon>Tracheophyta</taxon>
        <taxon>Spermatophyta</taxon>
        <taxon>Magnoliopsida</taxon>
        <taxon>eudicotyledons</taxon>
        <taxon>Gunneridae</taxon>
        <taxon>Pentapetalae</taxon>
        <taxon>rosids</taxon>
        <taxon>malvids</taxon>
        <taxon>Malvales</taxon>
        <taxon>Dipterocarpaceae</taxon>
        <taxon>Rubroshorea</taxon>
    </lineage>
</organism>
<dbReference type="InterPro" id="IPR036965">
    <property type="entry name" value="Terpene_synth_N_sf"/>
</dbReference>
<dbReference type="PROSITE" id="PS50878">
    <property type="entry name" value="RT_POL"/>
    <property type="match status" value="1"/>
</dbReference>
<evidence type="ECO:0000256" key="2">
    <source>
        <dbReference type="ARBA" id="ARBA00022723"/>
    </source>
</evidence>
<keyword evidence="7" id="KW-1185">Reference proteome</keyword>
<dbReference type="GO" id="GO:0016114">
    <property type="term" value="P:terpenoid biosynthetic process"/>
    <property type="evidence" value="ECO:0007669"/>
    <property type="project" value="InterPro"/>
</dbReference>
<reference evidence="6 7" key="1">
    <citation type="journal article" date="2021" name="Commun. Biol.">
        <title>The genome of Shorea leprosula (Dipterocarpaceae) highlights the ecological relevance of drought in aseasonal tropical rainforests.</title>
        <authorList>
            <person name="Ng K.K.S."/>
            <person name="Kobayashi M.J."/>
            <person name="Fawcett J.A."/>
            <person name="Hatakeyama M."/>
            <person name="Paape T."/>
            <person name="Ng C.H."/>
            <person name="Ang C.C."/>
            <person name="Tnah L.H."/>
            <person name="Lee C.T."/>
            <person name="Nishiyama T."/>
            <person name="Sese J."/>
            <person name="O'Brien M.J."/>
            <person name="Copetti D."/>
            <person name="Mohd Noor M.I."/>
            <person name="Ong R.C."/>
            <person name="Putra M."/>
            <person name="Sireger I.Z."/>
            <person name="Indrioko S."/>
            <person name="Kosugi Y."/>
            <person name="Izuno A."/>
            <person name="Isagi Y."/>
            <person name="Lee S.L."/>
            <person name="Shimizu K.K."/>
        </authorList>
    </citation>
    <scope>NUCLEOTIDE SEQUENCE [LARGE SCALE GENOMIC DNA]</scope>
    <source>
        <strain evidence="6">214</strain>
    </source>
</reference>
<proteinExistence type="predicted"/>
<dbReference type="InterPro" id="IPR050148">
    <property type="entry name" value="Terpene_synthase-like"/>
</dbReference>
<evidence type="ECO:0000259" key="5">
    <source>
        <dbReference type="PROSITE" id="PS50878"/>
    </source>
</evidence>
<dbReference type="InterPro" id="IPR005630">
    <property type="entry name" value="Terpene_synthase_metal-bd"/>
</dbReference>
<dbReference type="GO" id="GO:0010333">
    <property type="term" value="F:terpene synthase activity"/>
    <property type="evidence" value="ECO:0007669"/>
    <property type="project" value="InterPro"/>
</dbReference>
<dbReference type="InterPro" id="IPR008949">
    <property type="entry name" value="Isoprenoid_synthase_dom_sf"/>
</dbReference>
<dbReference type="CDD" id="cd01650">
    <property type="entry name" value="RT_nLTR_like"/>
    <property type="match status" value="1"/>
</dbReference>
<dbReference type="Gene3D" id="3.60.10.10">
    <property type="entry name" value="Endonuclease/exonuclease/phosphatase"/>
    <property type="match status" value="1"/>
</dbReference>
<dbReference type="Pfam" id="PF01397">
    <property type="entry name" value="Terpene_synth"/>
    <property type="match status" value="1"/>
</dbReference>
<dbReference type="PANTHER" id="PTHR31225:SF0">
    <property type="entry name" value="S-(+)-LINALOOL SYNTHASE, CHLOROPLASTIC"/>
    <property type="match status" value="1"/>
</dbReference>